<comment type="caution">
    <text evidence="1">The sequence shown here is derived from an EMBL/GenBank/DDBJ whole genome shotgun (WGS) entry which is preliminary data.</text>
</comment>
<dbReference type="Proteomes" id="UP000585050">
    <property type="component" value="Unassembled WGS sequence"/>
</dbReference>
<gene>
    <name evidence="1" type="ORF">HGP29_14685</name>
</gene>
<sequence>MKLKNFITITNFLPTAKGGTILFAPTGNNSLAKWIKMDKEFNWVERVLNSSNTDVCLYTDGEISLEYAAHLVMTDDEIMSQFIWKDTVAYTQKELIDLAHLNEKISWHDIAFADRLILNDEFPSNYYFAKKVNPNALSLSKNINKLIKKANNSKVYVEKINEQLSCFVLPLKAETSIDYSLELMNNILIGGEKKIYRLEAKVDFNNNQVNIKKVGEKLIHSISLENKSDCSNYIFGVVDLSTEGTKSFLNTIWEDISPAEEQIEYIMSQI</sequence>
<keyword evidence="2" id="KW-1185">Reference proteome</keyword>
<dbReference type="RefSeq" id="WP_168883171.1">
    <property type="nucleotide sequence ID" value="NZ_JABAIL010000004.1"/>
</dbReference>
<accession>A0A7X8XWP5</accession>
<proteinExistence type="predicted"/>
<reference evidence="1 2" key="1">
    <citation type="submission" date="2020-04" db="EMBL/GenBank/DDBJ databases">
        <title>Flammeovirga sp. SR4, a novel species isolated from seawater.</title>
        <authorList>
            <person name="Wang X."/>
        </authorList>
    </citation>
    <scope>NUCLEOTIDE SEQUENCE [LARGE SCALE GENOMIC DNA]</scope>
    <source>
        <strain evidence="1 2">SR4</strain>
    </source>
</reference>
<evidence type="ECO:0000313" key="1">
    <source>
        <dbReference type="EMBL" id="NLR92461.1"/>
    </source>
</evidence>
<dbReference type="EMBL" id="JABAIL010000004">
    <property type="protein sequence ID" value="NLR92461.1"/>
    <property type="molecule type" value="Genomic_DNA"/>
</dbReference>
<dbReference type="AlphaFoldDB" id="A0A7X8XWP5"/>
<evidence type="ECO:0000313" key="2">
    <source>
        <dbReference type="Proteomes" id="UP000585050"/>
    </source>
</evidence>
<name>A0A7X8XWP5_9BACT</name>
<organism evidence="1 2">
    <name type="scientific">Flammeovirga agarivorans</name>
    <dbReference type="NCBI Taxonomy" id="2726742"/>
    <lineage>
        <taxon>Bacteria</taxon>
        <taxon>Pseudomonadati</taxon>
        <taxon>Bacteroidota</taxon>
        <taxon>Cytophagia</taxon>
        <taxon>Cytophagales</taxon>
        <taxon>Flammeovirgaceae</taxon>
        <taxon>Flammeovirga</taxon>
    </lineage>
</organism>
<protein>
    <submittedName>
        <fullName evidence="1">Uncharacterized protein</fullName>
    </submittedName>
</protein>